<dbReference type="InterPro" id="IPR003719">
    <property type="entry name" value="Phenazine_PhzF-like"/>
</dbReference>
<dbReference type="Proteomes" id="UP001165136">
    <property type="component" value="Unassembled WGS sequence"/>
</dbReference>
<evidence type="ECO:0000313" key="2">
    <source>
        <dbReference type="EMBL" id="GLY70333.1"/>
    </source>
</evidence>
<organism evidence="2 3">
    <name type="scientific">Amycolatopsis taiwanensis</name>
    <dbReference type="NCBI Taxonomy" id="342230"/>
    <lineage>
        <taxon>Bacteria</taxon>
        <taxon>Bacillati</taxon>
        <taxon>Actinomycetota</taxon>
        <taxon>Actinomycetes</taxon>
        <taxon>Pseudonocardiales</taxon>
        <taxon>Pseudonocardiaceae</taxon>
        <taxon>Amycolatopsis</taxon>
    </lineage>
</organism>
<sequence length="293" mass="30953">MPTSPFVTIDVFTEQRFGGNPLAVFTDAVGIPEAALQPLAGELNLSETTFVLPPDDPAHAARVRIFNRTSEMDFAGHPMVGTAYVLADRAREGRLAFEVRAGVVDVELRHDSAGIVRGAAITAPRTLAVGDRHSVESIAACLRLDTTDVVTAQHEPIEASMGNAFVMTEVRADALSQASPDEAAFRSALATQPGAGRLAILAYARNGDDVRTRMFAPLSGTPEDPATGSANVALAGLLLNLSGGRHLAYTSVQGVEMGRESRMELVAWRESEGIRASVAGSCIPVLRGEAEFS</sequence>
<dbReference type="RefSeq" id="WP_285489548.1">
    <property type="nucleotide sequence ID" value="NZ_BSTI01000022.1"/>
</dbReference>
<dbReference type="PANTHER" id="PTHR13774:SF32">
    <property type="entry name" value="ANTISENSE-ENHANCING SEQUENCE 1"/>
    <property type="match status" value="1"/>
</dbReference>
<dbReference type="GO" id="GO:0016853">
    <property type="term" value="F:isomerase activity"/>
    <property type="evidence" value="ECO:0007669"/>
    <property type="project" value="TreeGrafter"/>
</dbReference>
<accession>A0A9W6R7P6</accession>
<dbReference type="PANTHER" id="PTHR13774">
    <property type="entry name" value="PHENAZINE BIOSYNTHESIS PROTEIN"/>
    <property type="match status" value="1"/>
</dbReference>
<dbReference type="Pfam" id="PF02567">
    <property type="entry name" value="PhzC-PhzF"/>
    <property type="match status" value="1"/>
</dbReference>
<reference evidence="2" key="1">
    <citation type="submission" date="2023-03" db="EMBL/GenBank/DDBJ databases">
        <title>Amycolatopsis taiwanensis NBRC 103393.</title>
        <authorList>
            <person name="Ichikawa N."/>
            <person name="Sato H."/>
            <person name="Tonouchi N."/>
        </authorList>
    </citation>
    <scope>NUCLEOTIDE SEQUENCE</scope>
    <source>
        <strain evidence="2">NBRC 103393</strain>
    </source>
</reference>
<dbReference type="AlphaFoldDB" id="A0A9W6R7P6"/>
<evidence type="ECO:0000313" key="3">
    <source>
        <dbReference type="Proteomes" id="UP001165136"/>
    </source>
</evidence>
<dbReference type="NCBIfam" id="TIGR00654">
    <property type="entry name" value="PhzF_family"/>
    <property type="match status" value="1"/>
</dbReference>
<dbReference type="PIRSF" id="PIRSF016184">
    <property type="entry name" value="PhzC_PhzF"/>
    <property type="match status" value="1"/>
</dbReference>
<dbReference type="EMBL" id="BSTI01000022">
    <property type="protein sequence ID" value="GLY70333.1"/>
    <property type="molecule type" value="Genomic_DNA"/>
</dbReference>
<feature type="active site" evidence="1">
    <location>
        <position position="47"/>
    </location>
</feature>
<dbReference type="SUPFAM" id="SSF54506">
    <property type="entry name" value="Diaminopimelate epimerase-like"/>
    <property type="match status" value="1"/>
</dbReference>
<keyword evidence="3" id="KW-1185">Reference proteome</keyword>
<evidence type="ECO:0000256" key="1">
    <source>
        <dbReference type="PIRSR" id="PIRSR016184-1"/>
    </source>
</evidence>
<protein>
    <submittedName>
        <fullName evidence="2">Phenazine antibiotic biosynthesis-like protein</fullName>
    </submittedName>
</protein>
<comment type="caution">
    <text evidence="2">The sequence shown here is derived from an EMBL/GenBank/DDBJ whole genome shotgun (WGS) entry which is preliminary data.</text>
</comment>
<proteinExistence type="predicted"/>
<name>A0A9W6R7P6_9PSEU</name>
<gene>
    <name evidence="2" type="ORF">Atai01_69520</name>
</gene>
<dbReference type="Gene3D" id="3.10.310.10">
    <property type="entry name" value="Diaminopimelate Epimerase, Chain A, domain 1"/>
    <property type="match status" value="2"/>
</dbReference>
<dbReference type="GO" id="GO:0005737">
    <property type="term" value="C:cytoplasm"/>
    <property type="evidence" value="ECO:0007669"/>
    <property type="project" value="TreeGrafter"/>
</dbReference>